<dbReference type="InterPro" id="IPR010985">
    <property type="entry name" value="Ribbon_hlx_hlx"/>
</dbReference>
<evidence type="ECO:0000313" key="2">
    <source>
        <dbReference type="Proteomes" id="UP000586827"/>
    </source>
</evidence>
<gene>
    <name evidence="1" type="ORF">HLB23_32655</name>
</gene>
<sequence>MTKPVNMRLPDDLVDAAKQIAQREGITVTAFVTRAIEAELLRQEFTDHAAMVTAAESNDAGRLAEKSVAIRKGLAHWKRTRSSGAA</sequence>
<dbReference type="AlphaFoldDB" id="A0A849CE70"/>
<name>A0A849CE70_9NOCA</name>
<keyword evidence="2" id="KW-1185">Reference proteome</keyword>
<dbReference type="Proteomes" id="UP000586827">
    <property type="component" value="Unassembled WGS sequence"/>
</dbReference>
<protein>
    <submittedName>
        <fullName evidence="1">Uncharacterized protein</fullName>
    </submittedName>
</protein>
<evidence type="ECO:0000313" key="1">
    <source>
        <dbReference type="EMBL" id="NNH74547.1"/>
    </source>
</evidence>
<reference evidence="1 2" key="1">
    <citation type="submission" date="2020-05" db="EMBL/GenBank/DDBJ databases">
        <title>MicrobeNet Type strains.</title>
        <authorList>
            <person name="Nicholson A.C."/>
        </authorList>
    </citation>
    <scope>NUCLEOTIDE SEQUENCE [LARGE SCALE GENOMIC DNA]</scope>
    <source>
        <strain evidence="1 2">JCM 3224</strain>
    </source>
</reference>
<proteinExistence type="predicted"/>
<dbReference type="EMBL" id="JABELX010000014">
    <property type="protein sequence ID" value="NNH74547.1"/>
    <property type="molecule type" value="Genomic_DNA"/>
</dbReference>
<dbReference type="RefSeq" id="WP_157551914.1">
    <property type="nucleotide sequence ID" value="NZ_JABELX010000014.1"/>
</dbReference>
<comment type="caution">
    <text evidence="1">The sequence shown here is derived from an EMBL/GenBank/DDBJ whole genome shotgun (WGS) entry which is preliminary data.</text>
</comment>
<dbReference type="GO" id="GO:0006355">
    <property type="term" value="P:regulation of DNA-templated transcription"/>
    <property type="evidence" value="ECO:0007669"/>
    <property type="project" value="InterPro"/>
</dbReference>
<accession>A0A849CE70</accession>
<dbReference type="SUPFAM" id="SSF47598">
    <property type="entry name" value="Ribbon-helix-helix"/>
    <property type="match status" value="1"/>
</dbReference>
<organism evidence="1 2">
    <name type="scientific">Nocardia uniformis</name>
    <dbReference type="NCBI Taxonomy" id="53432"/>
    <lineage>
        <taxon>Bacteria</taxon>
        <taxon>Bacillati</taxon>
        <taxon>Actinomycetota</taxon>
        <taxon>Actinomycetes</taxon>
        <taxon>Mycobacteriales</taxon>
        <taxon>Nocardiaceae</taxon>
        <taxon>Nocardia</taxon>
    </lineage>
</organism>